<sequence>MYNDTKIFGDGVISEGKYNRIKVMGNSTTNGNIECEEMVIMGDAEINGSITAKKVKIMGDSRFHNKININILTTLGDCSLDEDSIIGLTKIKGDLKAKKDLEVREDLNITGEVRVQGRLKGNNIKVLGELSVVKALTFDNINILGGLETDGNCEGNNFYSKGGLKVKGLLSADKIEIIPKSRCIIEEIGGSEIIIRKSRWIDFGYGSLTSKVIEGDNITLQDTECEVVRGHNITILEGCSIGKVEYTGKITIDKDSKVVEEVCLKN</sequence>
<dbReference type="AlphaFoldDB" id="A0A4S2DR78"/>
<comment type="caution">
    <text evidence="1">The sequence shown here is derived from an EMBL/GenBank/DDBJ whole genome shotgun (WGS) entry which is preliminary data.</text>
</comment>
<keyword evidence="2" id="KW-1185">Reference proteome</keyword>
<gene>
    <name evidence="1" type="ORF">E5347_02345</name>
</gene>
<dbReference type="OrthoDB" id="1730007at2"/>
<dbReference type="EMBL" id="SRYR01000001">
    <property type="protein sequence ID" value="TGY43674.1"/>
    <property type="molecule type" value="Genomic_DNA"/>
</dbReference>
<reference evidence="1 2" key="1">
    <citation type="submission" date="2019-04" db="EMBL/GenBank/DDBJ databases">
        <title>Microbes associate with the intestines of laboratory mice.</title>
        <authorList>
            <person name="Navarre W."/>
            <person name="Wong E."/>
            <person name="Huang K."/>
            <person name="Tropini C."/>
            <person name="Ng K."/>
            <person name="Yu B."/>
        </authorList>
    </citation>
    <scope>NUCLEOTIDE SEQUENCE [LARGE SCALE GENOMIC DNA]</scope>
    <source>
        <strain evidence="1 2">NM50_B9-20</strain>
    </source>
</reference>
<name>A0A4S2DR78_9CLOT</name>
<dbReference type="Proteomes" id="UP000306888">
    <property type="component" value="Unassembled WGS sequence"/>
</dbReference>
<dbReference type="RefSeq" id="WP_136004229.1">
    <property type="nucleotide sequence ID" value="NZ_SRYR01000001.1"/>
</dbReference>
<organism evidence="1 2">
    <name type="scientific">Clostridium sartagoforme</name>
    <dbReference type="NCBI Taxonomy" id="84031"/>
    <lineage>
        <taxon>Bacteria</taxon>
        <taxon>Bacillati</taxon>
        <taxon>Bacillota</taxon>
        <taxon>Clostridia</taxon>
        <taxon>Eubacteriales</taxon>
        <taxon>Clostridiaceae</taxon>
        <taxon>Clostridium</taxon>
    </lineage>
</organism>
<proteinExistence type="predicted"/>
<protein>
    <recommendedName>
        <fullName evidence="3">Polymer-forming cytoskeletal protein</fullName>
    </recommendedName>
</protein>
<evidence type="ECO:0008006" key="3">
    <source>
        <dbReference type="Google" id="ProtNLM"/>
    </source>
</evidence>
<accession>A0A4S2DR78</accession>
<evidence type="ECO:0000313" key="1">
    <source>
        <dbReference type="EMBL" id="TGY43674.1"/>
    </source>
</evidence>
<evidence type="ECO:0000313" key="2">
    <source>
        <dbReference type="Proteomes" id="UP000306888"/>
    </source>
</evidence>